<accession>A0ACD5TDH9</accession>
<proteinExistence type="predicted"/>
<protein>
    <submittedName>
        <fullName evidence="1">Uncharacterized protein</fullName>
    </submittedName>
</protein>
<organism evidence="1 2">
    <name type="scientific">Avena sativa</name>
    <name type="common">Oat</name>
    <dbReference type="NCBI Taxonomy" id="4498"/>
    <lineage>
        <taxon>Eukaryota</taxon>
        <taxon>Viridiplantae</taxon>
        <taxon>Streptophyta</taxon>
        <taxon>Embryophyta</taxon>
        <taxon>Tracheophyta</taxon>
        <taxon>Spermatophyta</taxon>
        <taxon>Magnoliopsida</taxon>
        <taxon>Liliopsida</taxon>
        <taxon>Poales</taxon>
        <taxon>Poaceae</taxon>
        <taxon>BOP clade</taxon>
        <taxon>Pooideae</taxon>
        <taxon>Poodae</taxon>
        <taxon>Poeae</taxon>
        <taxon>Poeae Chloroplast Group 1 (Aveneae type)</taxon>
        <taxon>Aveninae</taxon>
        <taxon>Avena</taxon>
    </lineage>
</organism>
<keyword evidence="2" id="KW-1185">Reference proteome</keyword>
<evidence type="ECO:0000313" key="2">
    <source>
        <dbReference type="Proteomes" id="UP001732700"/>
    </source>
</evidence>
<reference evidence="1" key="2">
    <citation type="submission" date="2025-09" db="UniProtKB">
        <authorList>
            <consortium name="EnsemblPlants"/>
        </authorList>
    </citation>
    <scope>IDENTIFICATION</scope>
</reference>
<evidence type="ECO:0000313" key="1">
    <source>
        <dbReference type="EnsemblPlants" id="AVESA.00010b.r2.1AG0035440.1.CDS.1"/>
    </source>
</evidence>
<reference evidence="1" key="1">
    <citation type="submission" date="2021-05" db="EMBL/GenBank/DDBJ databases">
        <authorList>
            <person name="Scholz U."/>
            <person name="Mascher M."/>
            <person name="Fiebig A."/>
        </authorList>
    </citation>
    <scope>NUCLEOTIDE SEQUENCE [LARGE SCALE GENOMIC DNA]</scope>
</reference>
<name>A0ACD5TDH9_AVESA</name>
<dbReference type="Proteomes" id="UP001732700">
    <property type="component" value="Chromosome 1A"/>
</dbReference>
<dbReference type="EnsemblPlants" id="AVESA.00010b.r2.1AG0035440.1">
    <property type="protein sequence ID" value="AVESA.00010b.r2.1AG0035440.1.CDS.1"/>
    <property type="gene ID" value="AVESA.00010b.r2.1AG0035440"/>
</dbReference>
<sequence length="321" mass="34168">MYRPSPSSSFSMDHPSSSSSSSSSMDSPSSSSSFSMDCPSSSSSRVGAAAKTAAPGKFWAGTPPYAANARATGTSDFESIQDVESGTEFLGNSRIPGPLEALADKKIRVKRATTLPRASNGAGRNTTSRFMRPGPRDFAKDNDAAAGSSSSSAQAQHDFVSTARRALLAEAGSEFNFAGTDEWHDNSWYDDDEEEEEEPEQVEVDVQGLAESLQSCRLKSDPGCNPSAAAAEAHEFSLQDFCERWGVAPSDMHPDEPATSTRVSPLADHEVPTFYCGMCMDTLPVFDLFHGLPCAHTFCAPCMATCLQSRVGASELPITCP</sequence>